<feature type="region of interest" description="Disordered" evidence="1">
    <location>
        <begin position="1"/>
        <end position="24"/>
    </location>
</feature>
<accession>A0ABP8XBX5</accession>
<dbReference type="Pfam" id="PF04343">
    <property type="entry name" value="DUF488"/>
    <property type="match status" value="1"/>
</dbReference>
<dbReference type="PANTHER" id="PTHR39337">
    <property type="entry name" value="BLR5642 PROTEIN"/>
    <property type="match status" value="1"/>
</dbReference>
<dbReference type="Proteomes" id="UP001500843">
    <property type="component" value="Unassembled WGS sequence"/>
</dbReference>
<name>A0ABP8XBX5_9MICO</name>
<evidence type="ECO:0000256" key="1">
    <source>
        <dbReference type="SAM" id="MobiDB-lite"/>
    </source>
</evidence>
<evidence type="ECO:0000313" key="2">
    <source>
        <dbReference type="EMBL" id="GAA4703787.1"/>
    </source>
</evidence>
<proteinExistence type="predicted"/>
<dbReference type="PANTHER" id="PTHR39337:SF1">
    <property type="entry name" value="BLR5642 PROTEIN"/>
    <property type="match status" value="1"/>
</dbReference>
<gene>
    <name evidence="2" type="ORF">GCM10023198_26570</name>
</gene>
<reference evidence="3" key="1">
    <citation type="journal article" date="2019" name="Int. J. Syst. Evol. Microbiol.">
        <title>The Global Catalogue of Microorganisms (GCM) 10K type strain sequencing project: providing services to taxonomists for standard genome sequencing and annotation.</title>
        <authorList>
            <consortium name="The Broad Institute Genomics Platform"/>
            <consortium name="The Broad Institute Genome Sequencing Center for Infectious Disease"/>
            <person name="Wu L."/>
            <person name="Ma J."/>
        </authorList>
    </citation>
    <scope>NUCLEOTIDE SEQUENCE [LARGE SCALE GENOMIC DNA]</scope>
    <source>
        <strain evidence="3">JCM 17975</strain>
    </source>
</reference>
<dbReference type="RefSeq" id="WP_253867754.1">
    <property type="nucleotide sequence ID" value="NZ_JAMTCT010000001.1"/>
</dbReference>
<dbReference type="InterPro" id="IPR007438">
    <property type="entry name" value="DUF488"/>
</dbReference>
<dbReference type="EMBL" id="BAABHM010000011">
    <property type="protein sequence ID" value="GAA4703787.1"/>
    <property type="molecule type" value="Genomic_DNA"/>
</dbReference>
<organism evidence="2 3">
    <name type="scientific">Promicromonospora umidemergens</name>
    <dbReference type="NCBI Taxonomy" id="629679"/>
    <lineage>
        <taxon>Bacteria</taxon>
        <taxon>Bacillati</taxon>
        <taxon>Actinomycetota</taxon>
        <taxon>Actinomycetes</taxon>
        <taxon>Micrococcales</taxon>
        <taxon>Promicromonosporaceae</taxon>
        <taxon>Promicromonospora</taxon>
    </lineage>
</organism>
<protein>
    <submittedName>
        <fullName evidence="2">DUF488 domain-containing protein</fullName>
    </submittedName>
</protein>
<sequence length="208" mass="23622">MPARDSPDRRGMPLTTSETSETSRSAELWTIGHWTCPEPEFLRPLDEHGIELIADVRALPGSRRTPHFDQDQMPQWLARADIGYLHLPELGGRRRKQQVDPDINAGWENASFKNYADYTLDAQYRQGVERLTKLAQDQRVAVLCGEPMPWRCHRLLIANTFAARGWTVWHLIVGASPRRHELGRWGATPSVDSETNVTYPAQDAADGR</sequence>
<feature type="region of interest" description="Disordered" evidence="1">
    <location>
        <begin position="185"/>
        <end position="208"/>
    </location>
</feature>
<keyword evidence="3" id="KW-1185">Reference proteome</keyword>
<comment type="caution">
    <text evidence="2">The sequence shown here is derived from an EMBL/GenBank/DDBJ whole genome shotgun (WGS) entry which is preliminary data.</text>
</comment>
<evidence type="ECO:0000313" key="3">
    <source>
        <dbReference type="Proteomes" id="UP001500843"/>
    </source>
</evidence>
<feature type="compositionally biased region" description="Low complexity" evidence="1">
    <location>
        <begin position="15"/>
        <end position="24"/>
    </location>
</feature>
<feature type="compositionally biased region" description="Polar residues" evidence="1">
    <location>
        <begin position="190"/>
        <end position="199"/>
    </location>
</feature>
<feature type="compositionally biased region" description="Basic and acidic residues" evidence="1">
    <location>
        <begin position="1"/>
        <end position="11"/>
    </location>
</feature>